<accession>A0ABU6WXL4</accession>
<sequence length="58" mass="6675">MSRVNNWFEPRTTLGKLQQKSWTPRRPESAPRRPESHPGKPEPSNQRPGAQIQPQTCP</sequence>
<keyword evidence="3" id="KW-1185">Reference proteome</keyword>
<proteinExistence type="predicted"/>
<feature type="non-terminal residue" evidence="2">
    <location>
        <position position="58"/>
    </location>
</feature>
<feature type="compositionally biased region" description="Basic and acidic residues" evidence="1">
    <location>
        <begin position="25"/>
        <end position="40"/>
    </location>
</feature>
<dbReference type="EMBL" id="JASCZI010186084">
    <property type="protein sequence ID" value="MED6190667.1"/>
    <property type="molecule type" value="Genomic_DNA"/>
</dbReference>
<name>A0ABU6WXL4_9FABA</name>
<evidence type="ECO:0000256" key="1">
    <source>
        <dbReference type="SAM" id="MobiDB-lite"/>
    </source>
</evidence>
<dbReference type="Proteomes" id="UP001341840">
    <property type="component" value="Unassembled WGS sequence"/>
</dbReference>
<evidence type="ECO:0000313" key="3">
    <source>
        <dbReference type="Proteomes" id="UP001341840"/>
    </source>
</evidence>
<organism evidence="2 3">
    <name type="scientific">Stylosanthes scabra</name>
    <dbReference type="NCBI Taxonomy" id="79078"/>
    <lineage>
        <taxon>Eukaryota</taxon>
        <taxon>Viridiplantae</taxon>
        <taxon>Streptophyta</taxon>
        <taxon>Embryophyta</taxon>
        <taxon>Tracheophyta</taxon>
        <taxon>Spermatophyta</taxon>
        <taxon>Magnoliopsida</taxon>
        <taxon>eudicotyledons</taxon>
        <taxon>Gunneridae</taxon>
        <taxon>Pentapetalae</taxon>
        <taxon>rosids</taxon>
        <taxon>fabids</taxon>
        <taxon>Fabales</taxon>
        <taxon>Fabaceae</taxon>
        <taxon>Papilionoideae</taxon>
        <taxon>50 kb inversion clade</taxon>
        <taxon>dalbergioids sensu lato</taxon>
        <taxon>Dalbergieae</taxon>
        <taxon>Pterocarpus clade</taxon>
        <taxon>Stylosanthes</taxon>
    </lineage>
</organism>
<feature type="region of interest" description="Disordered" evidence="1">
    <location>
        <begin position="1"/>
        <end position="58"/>
    </location>
</feature>
<protein>
    <submittedName>
        <fullName evidence="2">Uncharacterized protein</fullName>
    </submittedName>
</protein>
<feature type="compositionally biased region" description="Polar residues" evidence="1">
    <location>
        <begin position="43"/>
        <end position="58"/>
    </location>
</feature>
<gene>
    <name evidence="2" type="ORF">PIB30_108022</name>
</gene>
<evidence type="ECO:0000313" key="2">
    <source>
        <dbReference type="EMBL" id="MED6190667.1"/>
    </source>
</evidence>
<comment type="caution">
    <text evidence="2">The sequence shown here is derived from an EMBL/GenBank/DDBJ whole genome shotgun (WGS) entry which is preliminary data.</text>
</comment>
<reference evidence="2 3" key="1">
    <citation type="journal article" date="2023" name="Plants (Basel)">
        <title>Bridging the Gap: Combining Genomics and Transcriptomics Approaches to Understand Stylosanthes scabra, an Orphan Legume from the Brazilian Caatinga.</title>
        <authorList>
            <person name="Ferreira-Neto J.R.C."/>
            <person name="da Silva M.D."/>
            <person name="Binneck E."/>
            <person name="de Melo N.F."/>
            <person name="da Silva R.H."/>
            <person name="de Melo A.L.T.M."/>
            <person name="Pandolfi V."/>
            <person name="Bustamante F.O."/>
            <person name="Brasileiro-Vidal A.C."/>
            <person name="Benko-Iseppon A.M."/>
        </authorList>
    </citation>
    <scope>NUCLEOTIDE SEQUENCE [LARGE SCALE GENOMIC DNA]</scope>
    <source>
        <tissue evidence="2">Leaves</tissue>
    </source>
</reference>